<dbReference type="RefSeq" id="WP_308951876.1">
    <property type="nucleotide sequence ID" value="NZ_JARXHW010000051.1"/>
</dbReference>
<keyword evidence="1" id="KW-0812">Transmembrane</keyword>
<sequence>MKINWIKAGIAGVIGTLLFDIVGLLFTGTWWDIPGVLAQAVGLPFPIALLMHYGNGIALAAIYAALAPSLFGPGWFRALLFTTLETVMLVWFLLFPLLGLGIAGTAGGLIFPVLSMTRHWAYALPLAYYFPNLNAGKDESDIHLAHSSLT</sequence>
<feature type="transmembrane region" description="Helical" evidence="1">
    <location>
        <begin position="88"/>
        <end position="114"/>
    </location>
</feature>
<protein>
    <submittedName>
        <fullName evidence="2">Uncharacterized protein</fullName>
    </submittedName>
</protein>
<evidence type="ECO:0000313" key="2">
    <source>
        <dbReference type="EMBL" id="MDQ8209086.1"/>
    </source>
</evidence>
<evidence type="ECO:0000313" key="3">
    <source>
        <dbReference type="Proteomes" id="UP001225316"/>
    </source>
</evidence>
<keyword evidence="3" id="KW-1185">Reference proteome</keyword>
<comment type="caution">
    <text evidence="2">The sequence shown here is derived from an EMBL/GenBank/DDBJ whole genome shotgun (WGS) entry which is preliminary data.</text>
</comment>
<organism evidence="2 3">
    <name type="scientific">Thalassobacterium maritimum</name>
    <dbReference type="NCBI Taxonomy" id="3041265"/>
    <lineage>
        <taxon>Bacteria</taxon>
        <taxon>Pseudomonadati</taxon>
        <taxon>Verrucomicrobiota</taxon>
        <taxon>Opitutia</taxon>
        <taxon>Puniceicoccales</taxon>
        <taxon>Coraliomargaritaceae</taxon>
        <taxon>Thalassobacterium</taxon>
    </lineage>
</organism>
<reference evidence="2 3" key="1">
    <citation type="submission" date="2023-04" db="EMBL/GenBank/DDBJ databases">
        <title>A novel bacteria isolated from coastal sediment.</title>
        <authorList>
            <person name="Liu X.-J."/>
            <person name="Du Z.-J."/>
        </authorList>
    </citation>
    <scope>NUCLEOTIDE SEQUENCE [LARGE SCALE GENOMIC DNA]</scope>
    <source>
        <strain evidence="2 3">SDUM461003</strain>
    </source>
</reference>
<gene>
    <name evidence="2" type="ORF">QEH52_16290</name>
</gene>
<name>A0ABU1AY40_9BACT</name>
<dbReference type="EMBL" id="JARXHW010000051">
    <property type="protein sequence ID" value="MDQ8209086.1"/>
    <property type="molecule type" value="Genomic_DNA"/>
</dbReference>
<feature type="transmembrane region" description="Helical" evidence="1">
    <location>
        <begin position="57"/>
        <end position="76"/>
    </location>
</feature>
<keyword evidence="1" id="KW-1133">Transmembrane helix</keyword>
<accession>A0ABU1AY40</accession>
<feature type="transmembrane region" description="Helical" evidence="1">
    <location>
        <begin position="5"/>
        <end position="27"/>
    </location>
</feature>
<dbReference type="Proteomes" id="UP001225316">
    <property type="component" value="Unassembled WGS sequence"/>
</dbReference>
<proteinExistence type="predicted"/>
<evidence type="ECO:0000256" key="1">
    <source>
        <dbReference type="SAM" id="Phobius"/>
    </source>
</evidence>
<keyword evidence="1" id="KW-0472">Membrane</keyword>